<gene>
    <name evidence="2" type="ORF">PHYBLDRAFT_67800</name>
</gene>
<dbReference type="PROSITE" id="PS50206">
    <property type="entry name" value="RHODANESE_3"/>
    <property type="match status" value="1"/>
</dbReference>
<dbReference type="STRING" id="763407.A0A162XI46"/>
<evidence type="ECO:0000313" key="2">
    <source>
        <dbReference type="EMBL" id="OAD75035.1"/>
    </source>
</evidence>
<accession>A0A162XI46</accession>
<dbReference type="RefSeq" id="XP_018293075.1">
    <property type="nucleotide sequence ID" value="XM_018441851.1"/>
</dbReference>
<dbReference type="Pfam" id="PF12368">
    <property type="entry name" value="Rhodanese_C"/>
    <property type="match status" value="1"/>
</dbReference>
<dbReference type="InterPro" id="IPR040503">
    <property type="entry name" value="TRHO_N"/>
</dbReference>
<dbReference type="InterPro" id="IPR020936">
    <property type="entry name" value="TrhO"/>
</dbReference>
<evidence type="ECO:0000259" key="1">
    <source>
        <dbReference type="PROSITE" id="PS50206"/>
    </source>
</evidence>
<dbReference type="InterPro" id="IPR036873">
    <property type="entry name" value="Rhodanese-like_dom_sf"/>
</dbReference>
<dbReference type="GeneID" id="29002757"/>
<reference evidence="3" key="1">
    <citation type="submission" date="2015-06" db="EMBL/GenBank/DDBJ databases">
        <title>Expansion of signal transduction pathways in fungi by whole-genome duplication.</title>
        <authorList>
            <consortium name="DOE Joint Genome Institute"/>
            <person name="Corrochano L.M."/>
            <person name="Kuo A."/>
            <person name="Marcet-Houben M."/>
            <person name="Polaino S."/>
            <person name="Salamov A."/>
            <person name="Villalobos J.M."/>
            <person name="Alvarez M.I."/>
            <person name="Avalos J."/>
            <person name="Benito E.P."/>
            <person name="Benoit I."/>
            <person name="Burger G."/>
            <person name="Camino L.P."/>
            <person name="Canovas D."/>
            <person name="Cerda-Olmedo E."/>
            <person name="Cheng J.-F."/>
            <person name="Dominguez A."/>
            <person name="Elias M."/>
            <person name="Eslava A.P."/>
            <person name="Glaser F."/>
            <person name="Grimwood J."/>
            <person name="Gutierrez G."/>
            <person name="Heitman J."/>
            <person name="Henrissat B."/>
            <person name="Iturriaga E.A."/>
            <person name="Lang B.F."/>
            <person name="Lavin J.L."/>
            <person name="Lee S."/>
            <person name="Li W."/>
            <person name="Lindquist E."/>
            <person name="Lopez-Garcia S."/>
            <person name="Luque E.M."/>
            <person name="Marcos A.T."/>
            <person name="Martin J."/>
            <person name="McCluskey K."/>
            <person name="Medina H.R."/>
            <person name="Miralles-Duran A."/>
            <person name="Miyazaki A."/>
            <person name="Munoz-Torres E."/>
            <person name="Oguiza J.A."/>
            <person name="Ohm R."/>
            <person name="Olmedo M."/>
            <person name="Orejas M."/>
            <person name="Ortiz-Castellanos L."/>
            <person name="Pisabarro A.G."/>
            <person name="Rodriguez-Romero J."/>
            <person name="Ruiz-Herrera J."/>
            <person name="Ruiz-Vazquez R."/>
            <person name="Sanz C."/>
            <person name="Schackwitz W."/>
            <person name="Schmutz J."/>
            <person name="Shahriari M."/>
            <person name="Shelest E."/>
            <person name="Silva-Franco F."/>
            <person name="Soanes D."/>
            <person name="Syed K."/>
            <person name="Tagua V.G."/>
            <person name="Talbot N.J."/>
            <person name="Thon M."/>
            <person name="De vries R.P."/>
            <person name="Wiebenga A."/>
            <person name="Yadav J.S."/>
            <person name="Braun E.L."/>
            <person name="Baker S."/>
            <person name="Garre V."/>
            <person name="Horwitz B."/>
            <person name="Torres-Martinez S."/>
            <person name="Idnurm A."/>
            <person name="Herrera-Estrella A."/>
            <person name="Gabaldon T."/>
            <person name="Grigoriev I.V."/>
        </authorList>
    </citation>
    <scope>NUCLEOTIDE SEQUENCE [LARGE SCALE GENOMIC DNA]</scope>
    <source>
        <strain evidence="3">NRRL 1555(-)</strain>
    </source>
</reference>
<proteinExistence type="predicted"/>
<dbReference type="OrthoDB" id="25002at2759"/>
<dbReference type="InParanoid" id="A0A162XI46"/>
<evidence type="ECO:0000313" key="3">
    <source>
        <dbReference type="Proteomes" id="UP000077315"/>
    </source>
</evidence>
<dbReference type="PANTHER" id="PTHR43268">
    <property type="entry name" value="THIOSULFATE SULFURTRANSFERASE/RHODANESE-LIKE DOMAIN-CONTAINING PROTEIN 2"/>
    <property type="match status" value="1"/>
</dbReference>
<keyword evidence="3" id="KW-1185">Reference proteome</keyword>
<dbReference type="Pfam" id="PF00581">
    <property type="entry name" value="Rhodanese"/>
    <property type="match status" value="1"/>
</dbReference>
<sequence length="315" mass="35782">MKGDSDPIRLECSCDMESSMVILFYSYGAVPDPASLAKEHLAWEKEGLTGKVRIASEGINGTLAGNRDSIQAYIDWLLTMPCMETHRNKDQKDFFKPSRGCRHVFVDLSVKLVEEICPLGRPEQVTLEQLSQPRHAKAKLSPESFHEQLKREDVVLLDTRNYYESRIGHFEGAIKPAIRKFSRFPDYVDRNKESLEGKTILTYCTGGIRCEKATAYMRQALSDETDIMMLDGGIHNYLEWWGKQSKEKKPLWQGKNYVFDARQGLGVPVATAEEAKVSHCSICQVPWDTYLKCGTDGVCGCERKRRLEEMSLLAL</sequence>
<feature type="domain" description="Rhodanese" evidence="1">
    <location>
        <begin position="150"/>
        <end position="239"/>
    </location>
</feature>
<dbReference type="Pfam" id="PF17773">
    <property type="entry name" value="UPF0176_N"/>
    <property type="match status" value="1"/>
</dbReference>
<organism evidence="2 3">
    <name type="scientific">Phycomyces blakesleeanus (strain ATCC 8743b / DSM 1359 / FGSC 10004 / NBRC 33097 / NRRL 1555)</name>
    <dbReference type="NCBI Taxonomy" id="763407"/>
    <lineage>
        <taxon>Eukaryota</taxon>
        <taxon>Fungi</taxon>
        <taxon>Fungi incertae sedis</taxon>
        <taxon>Mucoromycota</taxon>
        <taxon>Mucoromycotina</taxon>
        <taxon>Mucoromycetes</taxon>
        <taxon>Mucorales</taxon>
        <taxon>Phycomycetaceae</taxon>
        <taxon>Phycomyces</taxon>
    </lineage>
</organism>
<dbReference type="VEuPathDB" id="FungiDB:PHYBLDRAFT_67800"/>
<dbReference type="SMART" id="SM00450">
    <property type="entry name" value="RHOD"/>
    <property type="match status" value="1"/>
</dbReference>
<dbReference type="Proteomes" id="UP000077315">
    <property type="component" value="Unassembled WGS sequence"/>
</dbReference>
<dbReference type="EMBL" id="KV440978">
    <property type="protein sequence ID" value="OAD75035.1"/>
    <property type="molecule type" value="Genomic_DNA"/>
</dbReference>
<dbReference type="CDD" id="cd01518">
    <property type="entry name" value="RHOD_YceA"/>
    <property type="match status" value="1"/>
</dbReference>
<protein>
    <recommendedName>
        <fullName evidence="1">Rhodanese domain-containing protein</fullName>
    </recommendedName>
</protein>
<dbReference type="InterPro" id="IPR022111">
    <property type="entry name" value="Rhodanese_C"/>
</dbReference>
<dbReference type="InterPro" id="IPR001763">
    <property type="entry name" value="Rhodanese-like_dom"/>
</dbReference>
<dbReference type="Gene3D" id="3.40.250.10">
    <property type="entry name" value="Rhodanese-like domain"/>
    <property type="match status" value="1"/>
</dbReference>
<dbReference type="Gene3D" id="3.30.70.100">
    <property type="match status" value="1"/>
</dbReference>
<dbReference type="AlphaFoldDB" id="A0A162XI46"/>
<dbReference type="SUPFAM" id="SSF52821">
    <property type="entry name" value="Rhodanese/Cell cycle control phosphatase"/>
    <property type="match status" value="1"/>
</dbReference>
<name>A0A162XI46_PHYB8</name>
<dbReference type="PANTHER" id="PTHR43268:SF6">
    <property type="entry name" value="THIOSULFATE SULFURTRANSFERASE_RHODANESE-LIKE DOMAIN-CONTAINING PROTEIN 2"/>
    <property type="match status" value="1"/>
</dbReference>